<dbReference type="PATRIC" id="fig|504728.9.peg.3138"/>
<evidence type="ECO:0000313" key="2">
    <source>
        <dbReference type="Proteomes" id="UP000013026"/>
    </source>
</evidence>
<dbReference type="Proteomes" id="UP000013026">
    <property type="component" value="Chromosome"/>
</dbReference>
<proteinExistence type="predicted"/>
<evidence type="ECO:0008006" key="3">
    <source>
        <dbReference type="Google" id="ProtNLM"/>
    </source>
</evidence>
<dbReference type="EMBL" id="CP005385">
    <property type="protein sequence ID" value="AGK06341.1"/>
    <property type="molecule type" value="Genomic_DNA"/>
</dbReference>
<dbReference type="AlphaFoldDB" id="M9XD15"/>
<name>M9XD15_MEIRD</name>
<reference evidence="1 2" key="1">
    <citation type="submission" date="2013-04" db="EMBL/GenBank/DDBJ databases">
        <authorList>
            <person name="Chin J."/>
            <person name="Alexander D.H."/>
            <person name="Marks P."/>
            <person name="Korlach J."/>
            <person name="Clum A."/>
            <person name="Copeland A."/>
        </authorList>
    </citation>
    <scope>NUCLEOTIDE SEQUENCE [LARGE SCALE GENOMIC DNA]</scope>
    <source>
        <strain evidence="2">ATCC 35948 / DSM 1279 / VKM B-1258 / 21</strain>
    </source>
</reference>
<organism evidence="1 2">
    <name type="scientific">Meiothermus ruber (strain ATCC 35948 / DSM 1279 / VKM B-1258 / 21)</name>
    <name type="common">Thermus ruber</name>
    <dbReference type="NCBI Taxonomy" id="504728"/>
    <lineage>
        <taxon>Bacteria</taxon>
        <taxon>Thermotogati</taxon>
        <taxon>Deinococcota</taxon>
        <taxon>Deinococci</taxon>
        <taxon>Thermales</taxon>
        <taxon>Thermaceae</taxon>
        <taxon>Meiothermus</taxon>
    </lineage>
</organism>
<protein>
    <recommendedName>
        <fullName evidence="3">Antitoxin</fullName>
    </recommendedName>
</protein>
<evidence type="ECO:0000313" key="1">
    <source>
        <dbReference type="EMBL" id="AGK06341.1"/>
    </source>
</evidence>
<accession>M9XD15</accession>
<dbReference type="STRING" id="504728.K649_15275"/>
<sequence length="74" mass="8636">MRTTLDLPDDLYKRLEQLVVREGRPLREIVLRRLEEGLNRQATSTAQRILPVVPEAGRRMRAYAHAEPWGLLDE</sequence>
<gene>
    <name evidence="1" type="ORF">K649_15275</name>
</gene>
<dbReference type="KEGG" id="mre:K649_15275"/>